<dbReference type="Proteomes" id="UP000001595">
    <property type="component" value="Chromosome 11"/>
</dbReference>
<evidence type="ECO:0000313" key="3">
    <source>
        <dbReference type="Proteomes" id="UP000001595"/>
    </source>
</evidence>
<sequence>MAQTQDIPETLPPDQKMSSKQQHYEGSKKMTRKYANSGCVQWLMPVIPALWKTKVGGSPEVRNSRPAWPTWQNPISTKNTKISQA</sequence>
<name>H2NCE4_PONAB</name>
<dbReference type="AlphaFoldDB" id="H2NCE4"/>
<dbReference type="InParanoid" id="H2NCE4"/>
<feature type="region of interest" description="Disordered" evidence="1">
    <location>
        <begin position="1"/>
        <end position="29"/>
    </location>
</feature>
<dbReference type="HOGENOM" id="CLU_118864_2_2_1"/>
<reference evidence="2" key="3">
    <citation type="submission" date="2025-09" db="UniProtKB">
        <authorList>
            <consortium name="Ensembl"/>
        </authorList>
    </citation>
    <scope>IDENTIFICATION</scope>
</reference>
<evidence type="ECO:0000313" key="2">
    <source>
        <dbReference type="Ensembl" id="ENSPPYP00000003378.2"/>
    </source>
</evidence>
<feature type="compositionally biased region" description="Polar residues" evidence="1">
    <location>
        <begin position="70"/>
        <end position="85"/>
    </location>
</feature>
<protein>
    <submittedName>
        <fullName evidence="2">Uncharacterized protein</fullName>
    </submittedName>
</protein>
<reference evidence="2" key="2">
    <citation type="submission" date="2025-08" db="UniProtKB">
        <authorList>
            <consortium name="Ensembl"/>
        </authorList>
    </citation>
    <scope>IDENTIFICATION</scope>
</reference>
<dbReference type="Ensembl" id="ENSPPYT00000003495.2">
    <property type="protein sequence ID" value="ENSPPYP00000003378.2"/>
    <property type="gene ID" value="ENSPPYG00000002907.2"/>
</dbReference>
<reference evidence="2 3" key="1">
    <citation type="submission" date="2008-02" db="EMBL/GenBank/DDBJ databases">
        <title>A 6x draft sequence assembly of the Pongo pygmaeus abelii genome.</title>
        <authorList>
            <person name="Wilson R.K."/>
            <person name="Mardis E."/>
        </authorList>
    </citation>
    <scope>NUCLEOTIDE SEQUENCE [LARGE SCALE GENOMIC DNA]</scope>
</reference>
<proteinExistence type="predicted"/>
<dbReference type="GeneTree" id="ENSGT00940000163244"/>
<accession>H2NCE4</accession>
<feature type="region of interest" description="Disordered" evidence="1">
    <location>
        <begin position="56"/>
        <end position="85"/>
    </location>
</feature>
<evidence type="ECO:0000256" key="1">
    <source>
        <dbReference type="SAM" id="MobiDB-lite"/>
    </source>
</evidence>
<organism evidence="2 3">
    <name type="scientific">Pongo abelii</name>
    <name type="common">Sumatran orangutan</name>
    <name type="synonym">Pongo pygmaeus abelii</name>
    <dbReference type="NCBI Taxonomy" id="9601"/>
    <lineage>
        <taxon>Eukaryota</taxon>
        <taxon>Metazoa</taxon>
        <taxon>Chordata</taxon>
        <taxon>Craniata</taxon>
        <taxon>Vertebrata</taxon>
        <taxon>Euteleostomi</taxon>
        <taxon>Mammalia</taxon>
        <taxon>Eutheria</taxon>
        <taxon>Euarchontoglires</taxon>
        <taxon>Primates</taxon>
        <taxon>Haplorrhini</taxon>
        <taxon>Catarrhini</taxon>
        <taxon>Hominidae</taxon>
        <taxon>Pongo</taxon>
    </lineage>
</organism>
<keyword evidence="3" id="KW-1185">Reference proteome</keyword>